<name>A0A3M7S9U4_BRAPC</name>
<dbReference type="AlphaFoldDB" id="A0A3M7S9U4"/>
<accession>A0A3M7S9U4</accession>
<dbReference type="Proteomes" id="UP000276133">
    <property type="component" value="Unassembled WGS sequence"/>
</dbReference>
<evidence type="ECO:0000313" key="2">
    <source>
        <dbReference type="Proteomes" id="UP000276133"/>
    </source>
</evidence>
<comment type="caution">
    <text evidence="1">The sequence shown here is derived from an EMBL/GenBank/DDBJ whole genome shotgun (WGS) entry which is preliminary data.</text>
</comment>
<evidence type="ECO:0000313" key="1">
    <source>
        <dbReference type="EMBL" id="RNA32348.1"/>
    </source>
</evidence>
<protein>
    <submittedName>
        <fullName evidence="1">Uncharacterized protein</fullName>
    </submittedName>
</protein>
<reference evidence="1 2" key="1">
    <citation type="journal article" date="2018" name="Sci. Rep.">
        <title>Genomic signatures of local adaptation to the degree of environmental predictability in rotifers.</title>
        <authorList>
            <person name="Franch-Gras L."/>
            <person name="Hahn C."/>
            <person name="Garcia-Roger E.M."/>
            <person name="Carmona M.J."/>
            <person name="Serra M."/>
            <person name="Gomez A."/>
        </authorList>
    </citation>
    <scope>NUCLEOTIDE SEQUENCE [LARGE SCALE GENOMIC DNA]</scope>
    <source>
        <strain evidence="1">HYR1</strain>
    </source>
</reference>
<dbReference type="EMBL" id="REGN01001814">
    <property type="protein sequence ID" value="RNA32348.1"/>
    <property type="molecule type" value="Genomic_DNA"/>
</dbReference>
<proteinExistence type="predicted"/>
<gene>
    <name evidence="1" type="ORF">BpHYR1_024771</name>
</gene>
<sequence>MLIYKLPRDPQSNGTVERMLEAMVAQFNTNDWVGFELTFEKSAYCTFENPVLISDLKKAKNQI</sequence>
<organism evidence="1 2">
    <name type="scientific">Brachionus plicatilis</name>
    <name type="common">Marine rotifer</name>
    <name type="synonym">Brachionus muelleri</name>
    <dbReference type="NCBI Taxonomy" id="10195"/>
    <lineage>
        <taxon>Eukaryota</taxon>
        <taxon>Metazoa</taxon>
        <taxon>Spiralia</taxon>
        <taxon>Gnathifera</taxon>
        <taxon>Rotifera</taxon>
        <taxon>Eurotatoria</taxon>
        <taxon>Monogononta</taxon>
        <taxon>Pseudotrocha</taxon>
        <taxon>Ploima</taxon>
        <taxon>Brachionidae</taxon>
        <taxon>Brachionus</taxon>
    </lineage>
</organism>
<keyword evidence="2" id="KW-1185">Reference proteome</keyword>